<feature type="compositionally biased region" description="Basic residues" evidence="6">
    <location>
        <begin position="20"/>
        <end position="34"/>
    </location>
</feature>
<keyword evidence="3 7" id="KW-0812">Transmembrane</keyword>
<keyword evidence="4 7" id="KW-1133">Transmembrane helix</keyword>
<dbReference type="AlphaFoldDB" id="A0A229RKP8"/>
<dbReference type="OrthoDB" id="9799225at2"/>
<feature type="transmembrane region" description="Helical" evidence="7">
    <location>
        <begin position="133"/>
        <end position="159"/>
    </location>
</feature>
<evidence type="ECO:0000256" key="4">
    <source>
        <dbReference type="ARBA" id="ARBA00022989"/>
    </source>
</evidence>
<dbReference type="GO" id="GO:0055085">
    <property type="term" value="P:transmembrane transport"/>
    <property type="evidence" value="ECO:0007669"/>
    <property type="project" value="TreeGrafter"/>
</dbReference>
<evidence type="ECO:0000313" key="8">
    <source>
        <dbReference type="EMBL" id="OXM47248.1"/>
    </source>
</evidence>
<dbReference type="PANTHER" id="PTHR21716:SF64">
    <property type="entry name" value="AI-2 TRANSPORT PROTEIN TQSA"/>
    <property type="match status" value="1"/>
</dbReference>
<evidence type="ECO:0000313" key="9">
    <source>
        <dbReference type="Proteomes" id="UP000215223"/>
    </source>
</evidence>
<evidence type="ECO:0000256" key="2">
    <source>
        <dbReference type="ARBA" id="ARBA00009773"/>
    </source>
</evidence>
<keyword evidence="5 7" id="KW-0472">Membrane</keyword>
<comment type="subcellular location">
    <subcellularLocation>
        <location evidence="1">Membrane</location>
        <topology evidence="1">Multi-pass membrane protein</topology>
    </subcellularLocation>
</comment>
<evidence type="ECO:0000256" key="5">
    <source>
        <dbReference type="ARBA" id="ARBA00023136"/>
    </source>
</evidence>
<evidence type="ECO:0000256" key="3">
    <source>
        <dbReference type="ARBA" id="ARBA00022692"/>
    </source>
</evidence>
<dbReference type="Pfam" id="PF01594">
    <property type="entry name" value="AI-2E_transport"/>
    <property type="match status" value="1"/>
</dbReference>
<feature type="transmembrane region" description="Helical" evidence="7">
    <location>
        <begin position="332"/>
        <end position="351"/>
    </location>
</feature>
<dbReference type="EMBL" id="NMQT01000141">
    <property type="protein sequence ID" value="OXM47248.1"/>
    <property type="molecule type" value="Genomic_DNA"/>
</dbReference>
<feature type="compositionally biased region" description="Low complexity" evidence="6">
    <location>
        <begin position="35"/>
        <end position="59"/>
    </location>
</feature>
<feature type="transmembrane region" description="Helical" evidence="7">
    <location>
        <begin position="268"/>
        <end position="301"/>
    </location>
</feature>
<name>A0A229RKP8_9PSEU</name>
<feature type="region of interest" description="Disordered" evidence="6">
    <location>
        <begin position="20"/>
        <end position="66"/>
    </location>
</feature>
<evidence type="ECO:0000256" key="7">
    <source>
        <dbReference type="SAM" id="Phobius"/>
    </source>
</evidence>
<dbReference type="GO" id="GO:0016020">
    <property type="term" value="C:membrane"/>
    <property type="evidence" value="ECO:0007669"/>
    <property type="project" value="UniProtKB-SubCell"/>
</dbReference>
<dbReference type="PANTHER" id="PTHR21716">
    <property type="entry name" value="TRANSMEMBRANE PROTEIN"/>
    <property type="match status" value="1"/>
</dbReference>
<feature type="transmembrane region" description="Helical" evidence="7">
    <location>
        <begin position="80"/>
        <end position="113"/>
    </location>
</feature>
<accession>A0A229RKP8</accession>
<comment type="similarity">
    <text evidence="2">Belongs to the autoinducer-2 exporter (AI-2E) (TC 2.A.86) family.</text>
</comment>
<feature type="transmembrane region" description="Helical" evidence="7">
    <location>
        <begin position="371"/>
        <end position="397"/>
    </location>
</feature>
<dbReference type="InterPro" id="IPR002549">
    <property type="entry name" value="AI-2E-like"/>
</dbReference>
<keyword evidence="9" id="KW-1185">Reference proteome</keyword>
<gene>
    <name evidence="8" type="ORF">CFP71_35865</name>
</gene>
<comment type="caution">
    <text evidence="8">The sequence shown here is derived from an EMBL/GenBank/DDBJ whole genome shotgun (WGS) entry which is preliminary data.</text>
</comment>
<reference evidence="8 9" key="1">
    <citation type="submission" date="2017-07" db="EMBL/GenBank/DDBJ databases">
        <title>Amycolatopsis thailandensis Genome sequencing and assembly.</title>
        <authorList>
            <person name="Kaur N."/>
            <person name="Mayilraj S."/>
        </authorList>
    </citation>
    <scope>NUCLEOTIDE SEQUENCE [LARGE SCALE GENOMIC DNA]</scope>
    <source>
        <strain evidence="8 9">JCM 16380</strain>
    </source>
</reference>
<proteinExistence type="inferred from homology"/>
<feature type="transmembrane region" description="Helical" evidence="7">
    <location>
        <begin position="205"/>
        <end position="233"/>
    </location>
</feature>
<protein>
    <submittedName>
        <fullName evidence="8">AI-2E family transporter</fullName>
    </submittedName>
</protein>
<sequence length="419" mass="44826">MVRPSLDELPAYRFRRPRWVHRRRKTGRRKRSGRSLRGMASSGMASSGMASGPTTSAPLVSPPLSPPPQDLRATGAPLPRALVVLLGSAATVIVLAGLYAVAWLVGPVFLALVIVITLDPVRAWLRGKGLPRWLTVAVLVVTVYAALLLLFLVVVVSLAQLSALLPRYAGQADELLRNGMDFLGRFGVGHQQLREMLSSVDTGKLVAFAGSLLAGVGGLVTNLAFLLALMLFLSTESAWAGQRLGRIARDRPWISASLRRFAFGTRRYLVVTTVFGGVVAALDTVALALLGIPAAVLWGLLSFVTNYVPNVGFVIGVIPPALIALLDGGWRVMLVTIVVYVLLNFVVQSLIQPKFVAESVGLSTLATVLALVFWTWLLGPLGAVLAVPATLLAKALLIDVDPRARWAEALLCTPDRRSG</sequence>
<dbReference type="Proteomes" id="UP000215223">
    <property type="component" value="Unassembled WGS sequence"/>
</dbReference>
<evidence type="ECO:0000256" key="1">
    <source>
        <dbReference type="ARBA" id="ARBA00004141"/>
    </source>
</evidence>
<organism evidence="8 9">
    <name type="scientific">Amycolatopsis thailandensis</name>
    <dbReference type="NCBI Taxonomy" id="589330"/>
    <lineage>
        <taxon>Bacteria</taxon>
        <taxon>Bacillati</taxon>
        <taxon>Actinomycetota</taxon>
        <taxon>Actinomycetes</taxon>
        <taxon>Pseudonocardiales</taxon>
        <taxon>Pseudonocardiaceae</taxon>
        <taxon>Amycolatopsis</taxon>
    </lineage>
</organism>
<evidence type="ECO:0000256" key="6">
    <source>
        <dbReference type="SAM" id="MobiDB-lite"/>
    </source>
</evidence>